<comment type="caution">
    <text evidence="1">The sequence shown here is derived from an EMBL/GenBank/DDBJ whole genome shotgun (WGS) entry which is preliminary data.</text>
</comment>
<evidence type="ECO:0008006" key="2">
    <source>
        <dbReference type="Google" id="ProtNLM"/>
    </source>
</evidence>
<protein>
    <recommendedName>
        <fullName evidence="2">Integrase zinc-binding domain-containing protein</fullName>
    </recommendedName>
</protein>
<evidence type="ECO:0000313" key="1">
    <source>
        <dbReference type="EMBL" id="TMW91885.1"/>
    </source>
</evidence>
<dbReference type="InterPro" id="IPR012337">
    <property type="entry name" value="RNaseH-like_sf"/>
</dbReference>
<reference evidence="1" key="1">
    <citation type="submission" date="2019-05" db="EMBL/GenBank/DDBJ databases">
        <title>The de novo reference genome and transcriptome assemblies of the wild tomato species Solanum chilense.</title>
        <authorList>
            <person name="Stam R."/>
            <person name="Nosenko T."/>
            <person name="Hoerger A.C."/>
            <person name="Stephan W."/>
            <person name="Seidel M.A."/>
            <person name="Kuhn J.M.M."/>
            <person name="Haberer G."/>
            <person name="Tellier A."/>
        </authorList>
    </citation>
    <scope>NUCLEOTIDE SEQUENCE</scope>
    <source>
        <tissue evidence="1">Mature leaves</tissue>
    </source>
</reference>
<organism evidence="1">
    <name type="scientific">Solanum chilense</name>
    <name type="common">Tomato</name>
    <name type="synonym">Lycopersicon chilense</name>
    <dbReference type="NCBI Taxonomy" id="4083"/>
    <lineage>
        <taxon>Eukaryota</taxon>
        <taxon>Viridiplantae</taxon>
        <taxon>Streptophyta</taxon>
        <taxon>Embryophyta</taxon>
        <taxon>Tracheophyta</taxon>
        <taxon>Spermatophyta</taxon>
        <taxon>Magnoliopsida</taxon>
        <taxon>eudicotyledons</taxon>
        <taxon>Gunneridae</taxon>
        <taxon>Pentapetalae</taxon>
        <taxon>asterids</taxon>
        <taxon>lamiids</taxon>
        <taxon>Solanales</taxon>
        <taxon>Solanaceae</taxon>
        <taxon>Solanoideae</taxon>
        <taxon>Solaneae</taxon>
        <taxon>Solanum</taxon>
        <taxon>Solanum subgen. Lycopersicon</taxon>
    </lineage>
</organism>
<accession>A0A6N2BAG3</accession>
<dbReference type="SUPFAM" id="SSF53098">
    <property type="entry name" value="Ribonuclease H-like"/>
    <property type="match status" value="1"/>
</dbReference>
<dbReference type="AlphaFoldDB" id="A0A6N2BAG3"/>
<name>A0A6N2BAG3_SOLCI</name>
<gene>
    <name evidence="1" type="ORF">EJD97_013774</name>
</gene>
<dbReference type="Gene3D" id="1.10.340.70">
    <property type="match status" value="1"/>
</dbReference>
<proteinExistence type="predicted"/>
<dbReference type="EMBL" id="RXGB01003537">
    <property type="protein sequence ID" value="TMW91885.1"/>
    <property type="molecule type" value="Genomic_DNA"/>
</dbReference>
<sequence>MSVLNHPVKENVVADTLSRMTMGSVSHVVEAKKELAKTVHRLAILVVMLEDSHNGGIGYCKHNESFSLGGDGALRYQRRLCVPNVDGLTNRNLEEAHWSCYSIHLGSSIMYHNLREVFWWEGFWRSFQEGFSTMVKLSTTFHSQTNGQEECTIQTLEDILIDCIIDFKGNWYEHFPWCSLLTTIATIHRYLWLLTKSCMVGDVDLQLDGLKWVHRISNHLQKSCSREKSYAVHRRIELEFEDGDKVCLKILPMKRVVRLGNKGHPESILPVEGLGAKYNLSYGEVPV</sequence>